<sequence>MPCCSFVSVTGTLIKTADVKATATLQRSSFKNELTLMQKARRHPNVVQFVGAVTQNLPMMIVSEHLPKVRFIGARNVLLDDGGRLKMAGFGSIKMLKVSHDRCKLVNPMTDTNNKIVGSHCDDVTAQVCNACRRTLLPNKDQFLQGQKHERKGTHTRFNEERWLPRVRILWPCVFRYFATIELYRSLDLSLAPKVGGGGGGLSSTAIEPLAKSPILFGDCKFSPEDCKVPTFPSQSAPGGEEGGEWERVAMQRSYNGKRYAAGHPTKINKES</sequence>
<evidence type="ECO:0000256" key="2">
    <source>
        <dbReference type="ARBA" id="ARBA00022741"/>
    </source>
</evidence>
<evidence type="ECO:0000256" key="3">
    <source>
        <dbReference type="ARBA" id="ARBA00022777"/>
    </source>
</evidence>
<reference evidence="6" key="1">
    <citation type="submission" date="2022-05" db="EMBL/GenBank/DDBJ databases">
        <title>The Musa troglodytarum L. genome provides insights into the mechanism of non-climacteric behaviour and enrichment of carotenoids.</title>
        <authorList>
            <person name="Wang J."/>
        </authorList>
    </citation>
    <scope>NUCLEOTIDE SEQUENCE</scope>
    <source>
        <tissue evidence="6">Leaf</tissue>
    </source>
</reference>
<dbReference type="EMBL" id="CP097510">
    <property type="protein sequence ID" value="URE27024.1"/>
    <property type="molecule type" value="Genomic_DNA"/>
</dbReference>
<keyword evidence="1" id="KW-0808">Transferase</keyword>
<dbReference type="FunFam" id="3.30.200.20:FF:000180">
    <property type="entry name" value="serine/threonine-protein kinase STY46-like"/>
    <property type="match status" value="1"/>
</dbReference>
<dbReference type="InterPro" id="IPR001245">
    <property type="entry name" value="Ser-Thr/Tyr_kinase_cat_dom"/>
</dbReference>
<evidence type="ECO:0000313" key="7">
    <source>
        <dbReference type="Proteomes" id="UP001055439"/>
    </source>
</evidence>
<keyword evidence="7" id="KW-1185">Reference proteome</keyword>
<evidence type="ECO:0000259" key="5">
    <source>
        <dbReference type="Pfam" id="PF07714"/>
    </source>
</evidence>
<proteinExistence type="predicted"/>
<accession>A0A9E7HBF9</accession>
<keyword evidence="2" id="KW-0547">Nucleotide-binding</keyword>
<dbReference type="OrthoDB" id="1741559at2759"/>
<evidence type="ECO:0000256" key="4">
    <source>
        <dbReference type="ARBA" id="ARBA00022840"/>
    </source>
</evidence>
<organism evidence="6 7">
    <name type="scientific">Musa troglodytarum</name>
    <name type="common">fe'i banana</name>
    <dbReference type="NCBI Taxonomy" id="320322"/>
    <lineage>
        <taxon>Eukaryota</taxon>
        <taxon>Viridiplantae</taxon>
        <taxon>Streptophyta</taxon>
        <taxon>Embryophyta</taxon>
        <taxon>Tracheophyta</taxon>
        <taxon>Spermatophyta</taxon>
        <taxon>Magnoliopsida</taxon>
        <taxon>Liliopsida</taxon>
        <taxon>Zingiberales</taxon>
        <taxon>Musaceae</taxon>
        <taxon>Musa</taxon>
    </lineage>
</organism>
<feature type="domain" description="Serine-threonine/tyrosine-protein kinase catalytic" evidence="5">
    <location>
        <begin position="13"/>
        <end position="68"/>
    </location>
</feature>
<protein>
    <submittedName>
        <fullName evidence="6">Serine threonine protein kinase</fullName>
    </submittedName>
</protein>
<dbReference type="GO" id="GO:0005524">
    <property type="term" value="F:ATP binding"/>
    <property type="evidence" value="ECO:0007669"/>
    <property type="project" value="UniProtKB-KW"/>
</dbReference>
<dbReference type="SUPFAM" id="SSF56112">
    <property type="entry name" value="Protein kinase-like (PK-like)"/>
    <property type="match status" value="1"/>
</dbReference>
<dbReference type="AlphaFoldDB" id="A0A9E7HBF9"/>
<dbReference type="Gene3D" id="3.30.200.20">
    <property type="entry name" value="Phosphorylase Kinase, domain 1"/>
    <property type="match status" value="1"/>
</dbReference>
<evidence type="ECO:0000313" key="6">
    <source>
        <dbReference type="EMBL" id="URE27024.1"/>
    </source>
</evidence>
<dbReference type="InterPro" id="IPR011009">
    <property type="entry name" value="Kinase-like_dom_sf"/>
</dbReference>
<dbReference type="GO" id="GO:0004672">
    <property type="term" value="F:protein kinase activity"/>
    <property type="evidence" value="ECO:0007669"/>
    <property type="project" value="InterPro"/>
</dbReference>
<dbReference type="Pfam" id="PF07714">
    <property type="entry name" value="PK_Tyr_Ser-Thr"/>
    <property type="match status" value="1"/>
</dbReference>
<keyword evidence="3 6" id="KW-0418">Kinase</keyword>
<keyword evidence="4" id="KW-0067">ATP-binding</keyword>
<name>A0A9E7HBF9_9LILI</name>
<gene>
    <name evidence="6" type="ORF">MUK42_13131</name>
</gene>
<dbReference type="Proteomes" id="UP001055439">
    <property type="component" value="Chromosome 8"/>
</dbReference>
<evidence type="ECO:0000256" key="1">
    <source>
        <dbReference type="ARBA" id="ARBA00022679"/>
    </source>
</evidence>